<protein>
    <recommendedName>
        <fullName evidence="3">F-box domain-containing protein</fullName>
    </recommendedName>
</protein>
<dbReference type="EMBL" id="KN832872">
    <property type="protein sequence ID" value="KIN05453.1"/>
    <property type="molecule type" value="Genomic_DNA"/>
</dbReference>
<name>A0A0C3DTQ1_OIDMZ</name>
<accession>A0A0C3DTQ1</accession>
<dbReference type="HOGENOM" id="CLU_481545_0_0_1"/>
<proteinExistence type="predicted"/>
<gene>
    <name evidence="1" type="ORF">OIDMADRAFT_51262</name>
</gene>
<evidence type="ECO:0000313" key="1">
    <source>
        <dbReference type="EMBL" id="KIN05453.1"/>
    </source>
</evidence>
<sequence length="638" mass="72564">MPPIRSYFSALARMRQHHNKDEPVPTRITAREPVPIDPERPSLVQLPHHIVLRILSFVQDSSPGDVCEIAALSSNLYQMARYVQYHTLYIDLDQSRLARNHLNLLSRNLLFPAVRSLEVCGSKQNLQVHDEDEGNEILTLLAKMFPNMTGLRDFHWQVKSKRNIPLPLKTEATMPIPLSIMDHLSSRVRLHTSITCEDTDNAVNQGEAREFLSQLAHNQNLFSLSVQISFFDELECRETMRALRQVLLSCPNLVSIPLLNVWYPCGPAYHGMADGPSPGAPYCGLGLSDGERPPPLEELGIARYPWGRENIGPFRVIYSFGYPGKGNEKHYWAETFDWSRLQRINGIDSDLAIEMAPKMTHLKEVIMQFECATFLEEIPTALKLLDIPSWSHVDCRPGPITRHGAELRKLKIHQVEQRWSTDSLVTDKDLVDLCNGLPHLQELAIDISRDRKANDWPYSSLQIIARFPSIQIVQLWFELGTGHTTPPTPPLTIFAARQLFEYLRERNKNVRRLELGSRAPSAASYWLGGQPSWEVENSMRFVCEILIPDGNAVEVKVMCPDLTKEMNVELGRLAAGNRDSRGELLKDAAGLSLKVALDGPLPLDEWTAWHNSRRYPQTSIFRRSARSIRKHILRTTKP</sequence>
<organism evidence="1 2">
    <name type="scientific">Oidiodendron maius (strain Zn)</name>
    <dbReference type="NCBI Taxonomy" id="913774"/>
    <lineage>
        <taxon>Eukaryota</taxon>
        <taxon>Fungi</taxon>
        <taxon>Dikarya</taxon>
        <taxon>Ascomycota</taxon>
        <taxon>Pezizomycotina</taxon>
        <taxon>Leotiomycetes</taxon>
        <taxon>Leotiomycetes incertae sedis</taxon>
        <taxon>Myxotrichaceae</taxon>
        <taxon>Oidiodendron</taxon>
    </lineage>
</organism>
<reference evidence="2" key="2">
    <citation type="submission" date="2015-01" db="EMBL/GenBank/DDBJ databases">
        <title>Evolutionary Origins and Diversification of the Mycorrhizal Mutualists.</title>
        <authorList>
            <consortium name="DOE Joint Genome Institute"/>
            <consortium name="Mycorrhizal Genomics Consortium"/>
            <person name="Kohler A."/>
            <person name="Kuo A."/>
            <person name="Nagy L.G."/>
            <person name="Floudas D."/>
            <person name="Copeland A."/>
            <person name="Barry K.W."/>
            <person name="Cichocki N."/>
            <person name="Veneault-Fourrey C."/>
            <person name="LaButti K."/>
            <person name="Lindquist E.A."/>
            <person name="Lipzen A."/>
            <person name="Lundell T."/>
            <person name="Morin E."/>
            <person name="Murat C."/>
            <person name="Riley R."/>
            <person name="Ohm R."/>
            <person name="Sun H."/>
            <person name="Tunlid A."/>
            <person name="Henrissat B."/>
            <person name="Grigoriev I.V."/>
            <person name="Hibbett D.S."/>
            <person name="Martin F."/>
        </authorList>
    </citation>
    <scope>NUCLEOTIDE SEQUENCE [LARGE SCALE GENOMIC DNA]</scope>
    <source>
        <strain evidence="2">Zn</strain>
    </source>
</reference>
<reference evidence="1 2" key="1">
    <citation type="submission" date="2014-04" db="EMBL/GenBank/DDBJ databases">
        <authorList>
            <consortium name="DOE Joint Genome Institute"/>
            <person name="Kuo A."/>
            <person name="Martino E."/>
            <person name="Perotto S."/>
            <person name="Kohler A."/>
            <person name="Nagy L.G."/>
            <person name="Floudas D."/>
            <person name="Copeland A."/>
            <person name="Barry K.W."/>
            <person name="Cichocki N."/>
            <person name="Veneault-Fourrey C."/>
            <person name="LaButti K."/>
            <person name="Lindquist E.A."/>
            <person name="Lipzen A."/>
            <person name="Lundell T."/>
            <person name="Morin E."/>
            <person name="Murat C."/>
            <person name="Sun H."/>
            <person name="Tunlid A."/>
            <person name="Henrissat B."/>
            <person name="Grigoriev I.V."/>
            <person name="Hibbett D.S."/>
            <person name="Martin F."/>
            <person name="Nordberg H.P."/>
            <person name="Cantor M.N."/>
            <person name="Hua S.X."/>
        </authorList>
    </citation>
    <scope>NUCLEOTIDE SEQUENCE [LARGE SCALE GENOMIC DNA]</scope>
    <source>
        <strain evidence="1 2">Zn</strain>
    </source>
</reference>
<dbReference type="STRING" id="913774.A0A0C3DTQ1"/>
<evidence type="ECO:0000313" key="2">
    <source>
        <dbReference type="Proteomes" id="UP000054321"/>
    </source>
</evidence>
<dbReference type="OrthoDB" id="3945550at2759"/>
<keyword evidence="2" id="KW-1185">Reference proteome</keyword>
<evidence type="ECO:0008006" key="3">
    <source>
        <dbReference type="Google" id="ProtNLM"/>
    </source>
</evidence>
<dbReference type="InParanoid" id="A0A0C3DTQ1"/>
<dbReference type="AlphaFoldDB" id="A0A0C3DTQ1"/>
<dbReference type="Proteomes" id="UP000054321">
    <property type="component" value="Unassembled WGS sequence"/>
</dbReference>